<dbReference type="AlphaFoldDB" id="A0A7T1F300"/>
<evidence type="ECO:0000256" key="12">
    <source>
        <dbReference type="RuleBase" id="RU004253"/>
    </source>
</evidence>
<evidence type="ECO:0000256" key="7">
    <source>
        <dbReference type="ARBA" id="ARBA00047334"/>
    </source>
</evidence>
<dbReference type="HAMAP" id="MF_00097">
    <property type="entry name" value="TMP_synthase"/>
    <property type="match status" value="1"/>
</dbReference>
<dbReference type="KEGG" id="alam:RT761_01500"/>
<dbReference type="GO" id="GO:0009229">
    <property type="term" value="P:thiamine diphosphate biosynthetic process"/>
    <property type="evidence" value="ECO:0007669"/>
    <property type="project" value="UniProtKB-UniRule"/>
</dbReference>
<dbReference type="InterPro" id="IPR013785">
    <property type="entry name" value="Aldolase_TIM"/>
</dbReference>
<dbReference type="GO" id="GO:0004789">
    <property type="term" value="F:thiamine-phosphate diphosphorylase activity"/>
    <property type="evidence" value="ECO:0007669"/>
    <property type="project" value="UniProtKB-UniRule"/>
</dbReference>
<dbReference type="InterPro" id="IPR022998">
    <property type="entry name" value="ThiamineP_synth_TenI"/>
</dbReference>
<gene>
    <name evidence="10 14" type="primary">thiE</name>
    <name evidence="14" type="ORF">RT761_01500</name>
</gene>
<comment type="function">
    <text evidence="1 10">Condenses 4-methyl-5-(beta-hydroxyethyl)thiazole monophosphate (THZ-P) and 2-methyl-4-amino-5-hydroxymethyl pyrimidine pyrophosphate (HMP-PP) to form thiamine monophosphate (TMP).</text>
</comment>
<dbReference type="PANTHER" id="PTHR20857:SF23">
    <property type="entry name" value="THIAMINE BIOSYNTHETIC BIFUNCTIONAL ENZYME"/>
    <property type="match status" value="1"/>
</dbReference>
<feature type="binding site" evidence="10">
    <location>
        <position position="107"/>
    </location>
    <ligand>
        <name>4-amino-2-methyl-5-(diphosphooxymethyl)pyrimidine</name>
        <dbReference type="ChEBI" id="CHEBI:57841"/>
    </ligand>
</feature>
<evidence type="ECO:0000256" key="6">
    <source>
        <dbReference type="ARBA" id="ARBA00022977"/>
    </source>
</evidence>
<dbReference type="PANTHER" id="PTHR20857">
    <property type="entry name" value="THIAMINE-PHOSPHATE PYROPHOSPHORYLASE"/>
    <property type="match status" value="1"/>
</dbReference>
<feature type="binding site" evidence="10">
    <location>
        <position position="136"/>
    </location>
    <ligand>
        <name>4-amino-2-methyl-5-(diphosphooxymethyl)pyrimidine</name>
        <dbReference type="ChEBI" id="CHEBI:57841"/>
    </ligand>
</feature>
<protein>
    <recommendedName>
        <fullName evidence="10">Thiamine-phosphate synthase</fullName>
        <shortName evidence="10">TP synthase</shortName>
        <shortName evidence="10">TPS</shortName>
        <ecNumber evidence="10">2.5.1.3</ecNumber>
    </recommendedName>
    <alternativeName>
        <fullName evidence="10">Thiamine-phosphate pyrophosphorylase</fullName>
        <shortName evidence="10">TMP pyrophosphorylase</shortName>
        <shortName evidence="10">TMP-PPase</shortName>
    </alternativeName>
</protein>
<dbReference type="EMBL" id="CP065383">
    <property type="protein sequence ID" value="QPM68282.1"/>
    <property type="molecule type" value="Genomic_DNA"/>
</dbReference>
<evidence type="ECO:0000256" key="2">
    <source>
        <dbReference type="ARBA" id="ARBA00005165"/>
    </source>
</evidence>
<feature type="binding site" evidence="10">
    <location>
        <begin position="133"/>
        <end position="135"/>
    </location>
    <ligand>
        <name>2-[(2R,5Z)-2-carboxy-4-methylthiazol-5(2H)-ylidene]ethyl phosphate</name>
        <dbReference type="ChEBI" id="CHEBI:62899"/>
    </ligand>
</feature>
<dbReference type="GO" id="GO:0009228">
    <property type="term" value="P:thiamine biosynthetic process"/>
    <property type="evidence" value="ECO:0007669"/>
    <property type="project" value="UniProtKB-KW"/>
</dbReference>
<feature type="binding site" evidence="10">
    <location>
        <begin position="37"/>
        <end position="41"/>
    </location>
    <ligand>
        <name>4-amino-2-methyl-5-(diphosphooxymethyl)pyrimidine</name>
        <dbReference type="ChEBI" id="CHEBI:57841"/>
    </ligand>
</feature>
<comment type="cofactor">
    <cofactor evidence="10">
        <name>Mg(2+)</name>
        <dbReference type="ChEBI" id="CHEBI:18420"/>
    </cofactor>
    <text evidence="10">Binds 1 Mg(2+) ion per subunit.</text>
</comment>
<dbReference type="GO" id="GO:0000287">
    <property type="term" value="F:magnesium ion binding"/>
    <property type="evidence" value="ECO:0007669"/>
    <property type="project" value="UniProtKB-UniRule"/>
</dbReference>
<keyword evidence="4 10" id="KW-0479">Metal-binding</keyword>
<evidence type="ECO:0000256" key="9">
    <source>
        <dbReference type="ARBA" id="ARBA00047883"/>
    </source>
</evidence>
<evidence type="ECO:0000256" key="8">
    <source>
        <dbReference type="ARBA" id="ARBA00047851"/>
    </source>
</evidence>
<evidence type="ECO:0000256" key="10">
    <source>
        <dbReference type="HAMAP-Rule" id="MF_00097"/>
    </source>
</evidence>
<dbReference type="CDD" id="cd00564">
    <property type="entry name" value="TMP_TenI"/>
    <property type="match status" value="1"/>
</dbReference>
<dbReference type="UniPathway" id="UPA00060">
    <property type="reaction ID" value="UER00141"/>
</dbReference>
<comment type="catalytic activity">
    <reaction evidence="9 10 11">
        <text>2-[(2R,5Z)-2-carboxy-4-methylthiazol-5(2H)-ylidene]ethyl phosphate + 4-amino-2-methyl-5-(diphosphooxymethyl)pyrimidine + 2 H(+) = thiamine phosphate + CO2 + diphosphate</text>
        <dbReference type="Rhea" id="RHEA:47844"/>
        <dbReference type="ChEBI" id="CHEBI:15378"/>
        <dbReference type="ChEBI" id="CHEBI:16526"/>
        <dbReference type="ChEBI" id="CHEBI:33019"/>
        <dbReference type="ChEBI" id="CHEBI:37575"/>
        <dbReference type="ChEBI" id="CHEBI:57841"/>
        <dbReference type="ChEBI" id="CHEBI:62899"/>
        <dbReference type="EC" id="2.5.1.3"/>
    </reaction>
</comment>
<keyword evidence="3 10" id="KW-0808">Transferase</keyword>
<dbReference type="InterPro" id="IPR034291">
    <property type="entry name" value="TMP_synthase"/>
</dbReference>
<reference evidence="14 15" key="1">
    <citation type="journal article" date="2021" name="Nat. Commun.">
        <title>Isolation of a member of the candidate phylum Atribacteria reveals a unique cell membrane structure.</title>
        <authorList>
            <person name="Taiki K."/>
            <person name="Nobu M.K."/>
            <person name="Kusada H."/>
            <person name="Meng X.-Y."/>
            <person name="Hosoki N."/>
            <person name="Uematsu K."/>
            <person name="Yoshioka H."/>
            <person name="Kamagata Y."/>
            <person name="Tamaki H."/>
        </authorList>
    </citation>
    <scope>NUCLEOTIDE SEQUENCE [LARGE SCALE GENOMIC DNA]</scope>
    <source>
        <strain evidence="14 15">RT761</strain>
    </source>
</reference>
<comment type="catalytic activity">
    <reaction evidence="8 10 11">
        <text>2-(2-carboxy-4-methylthiazol-5-yl)ethyl phosphate + 4-amino-2-methyl-5-(diphosphooxymethyl)pyrimidine + 2 H(+) = thiamine phosphate + CO2 + diphosphate</text>
        <dbReference type="Rhea" id="RHEA:47848"/>
        <dbReference type="ChEBI" id="CHEBI:15378"/>
        <dbReference type="ChEBI" id="CHEBI:16526"/>
        <dbReference type="ChEBI" id="CHEBI:33019"/>
        <dbReference type="ChEBI" id="CHEBI:37575"/>
        <dbReference type="ChEBI" id="CHEBI:57841"/>
        <dbReference type="ChEBI" id="CHEBI:62890"/>
        <dbReference type="EC" id="2.5.1.3"/>
    </reaction>
</comment>
<accession>A0A7T1F300</accession>
<proteinExistence type="inferred from homology"/>
<dbReference type="GO" id="GO:0005737">
    <property type="term" value="C:cytoplasm"/>
    <property type="evidence" value="ECO:0007669"/>
    <property type="project" value="TreeGrafter"/>
</dbReference>
<dbReference type="RefSeq" id="WP_218110796.1">
    <property type="nucleotide sequence ID" value="NZ_CP065383.1"/>
</dbReference>
<name>A0A7T1F300_ATRLM</name>
<dbReference type="Gene3D" id="3.20.20.70">
    <property type="entry name" value="Aldolase class I"/>
    <property type="match status" value="1"/>
</dbReference>
<keyword evidence="5 10" id="KW-0460">Magnesium</keyword>
<keyword evidence="15" id="KW-1185">Reference proteome</keyword>
<evidence type="ECO:0000256" key="1">
    <source>
        <dbReference type="ARBA" id="ARBA00003814"/>
    </source>
</evidence>
<dbReference type="InterPro" id="IPR036206">
    <property type="entry name" value="ThiamineP_synth_sf"/>
</dbReference>
<dbReference type="SUPFAM" id="SSF51391">
    <property type="entry name" value="Thiamin phosphate synthase"/>
    <property type="match status" value="1"/>
</dbReference>
<dbReference type="NCBIfam" id="TIGR00693">
    <property type="entry name" value="thiE"/>
    <property type="match status" value="1"/>
</dbReference>
<dbReference type="FunFam" id="3.20.20.70:FF:000096">
    <property type="entry name" value="Thiamine-phosphate synthase"/>
    <property type="match status" value="1"/>
</dbReference>
<feature type="domain" description="Thiamine phosphate synthase/TenI" evidence="13">
    <location>
        <begin position="7"/>
        <end position="187"/>
    </location>
</feature>
<evidence type="ECO:0000313" key="14">
    <source>
        <dbReference type="EMBL" id="QPM68282.1"/>
    </source>
</evidence>
<feature type="binding site" evidence="10">
    <location>
        <position position="89"/>
    </location>
    <ligand>
        <name>Mg(2+)</name>
        <dbReference type="ChEBI" id="CHEBI:18420"/>
    </ligand>
</feature>
<feature type="binding site" evidence="10">
    <location>
        <position position="164"/>
    </location>
    <ligand>
        <name>2-[(2R,5Z)-2-carboxy-4-methylthiazol-5(2H)-ylidene]ethyl phosphate</name>
        <dbReference type="ChEBI" id="CHEBI:62899"/>
    </ligand>
</feature>
<evidence type="ECO:0000256" key="11">
    <source>
        <dbReference type="RuleBase" id="RU003826"/>
    </source>
</evidence>
<comment type="similarity">
    <text evidence="10 11">Belongs to the thiamine-phosphate synthase family.</text>
</comment>
<evidence type="ECO:0000313" key="15">
    <source>
        <dbReference type="Proteomes" id="UP000594463"/>
    </source>
</evidence>
<feature type="binding site" evidence="10">
    <location>
        <position position="69"/>
    </location>
    <ligand>
        <name>4-amino-2-methyl-5-(diphosphooxymethyl)pyrimidine</name>
        <dbReference type="ChEBI" id="CHEBI:57841"/>
    </ligand>
</feature>
<evidence type="ECO:0000256" key="5">
    <source>
        <dbReference type="ARBA" id="ARBA00022842"/>
    </source>
</evidence>
<evidence type="ECO:0000256" key="3">
    <source>
        <dbReference type="ARBA" id="ARBA00022679"/>
    </source>
</evidence>
<feature type="binding site" evidence="10">
    <location>
        <begin position="184"/>
        <end position="185"/>
    </location>
    <ligand>
        <name>2-[(2R,5Z)-2-carboxy-4-methylthiazol-5(2H)-ylidene]ethyl phosphate</name>
        <dbReference type="ChEBI" id="CHEBI:62899"/>
    </ligand>
</feature>
<sequence length="213" mass="22995">MMIDFSLYVITNRDLSRNKTIIEVVEEVIQGGATIIQIREKNLPTRIFFENAQTIGKITKKAGIPLIINDRLDIALAVDANGVHLGDEDLPLKYARKVAPHLIIGYSAGSICEARKAEEDGADYLGVGSVFSTKTKIDAGEAIGAKKLEEIKRAVSIPVVAIGGITLVNLPEVIQSGVDGVAVVSSIIGAESPFQATKKFRFTIDYLRKGKIC</sequence>
<feature type="binding site" evidence="10">
    <location>
        <position position="70"/>
    </location>
    <ligand>
        <name>Mg(2+)</name>
        <dbReference type="ChEBI" id="CHEBI:18420"/>
    </ligand>
</feature>
<dbReference type="Pfam" id="PF02581">
    <property type="entry name" value="TMP-TENI"/>
    <property type="match status" value="1"/>
</dbReference>
<evidence type="ECO:0000259" key="13">
    <source>
        <dbReference type="Pfam" id="PF02581"/>
    </source>
</evidence>
<evidence type="ECO:0000256" key="4">
    <source>
        <dbReference type="ARBA" id="ARBA00022723"/>
    </source>
</evidence>
<organism evidence="14 15">
    <name type="scientific">Atribacter laminatus</name>
    <dbReference type="NCBI Taxonomy" id="2847778"/>
    <lineage>
        <taxon>Bacteria</taxon>
        <taxon>Pseudomonadati</taxon>
        <taxon>Atribacterota</taxon>
        <taxon>Atribacteria</taxon>
        <taxon>Atribacterales</taxon>
        <taxon>Atribacteraceae</taxon>
        <taxon>Atribacter</taxon>
    </lineage>
</organism>
<comment type="pathway">
    <text evidence="2 10 12">Cofactor biosynthesis; thiamine diphosphate biosynthesis; thiamine phosphate from 4-amino-2-methyl-5-diphosphomethylpyrimidine and 4-methyl-5-(2-phosphoethyl)-thiazole: step 1/1.</text>
</comment>
<keyword evidence="6 10" id="KW-0784">Thiamine biosynthesis</keyword>
<dbReference type="EC" id="2.5.1.3" evidence="10"/>
<dbReference type="Proteomes" id="UP000594463">
    <property type="component" value="Chromosome"/>
</dbReference>
<comment type="catalytic activity">
    <reaction evidence="7 10 11">
        <text>4-methyl-5-(2-phosphooxyethyl)-thiazole + 4-amino-2-methyl-5-(diphosphooxymethyl)pyrimidine + H(+) = thiamine phosphate + diphosphate</text>
        <dbReference type="Rhea" id="RHEA:22328"/>
        <dbReference type="ChEBI" id="CHEBI:15378"/>
        <dbReference type="ChEBI" id="CHEBI:33019"/>
        <dbReference type="ChEBI" id="CHEBI:37575"/>
        <dbReference type="ChEBI" id="CHEBI:57841"/>
        <dbReference type="ChEBI" id="CHEBI:58296"/>
        <dbReference type="EC" id="2.5.1.3"/>
    </reaction>
</comment>